<reference evidence="3" key="1">
    <citation type="submission" date="2017-01" db="EMBL/GenBank/DDBJ databases">
        <authorList>
            <person name="Wang Y."/>
            <person name="White M."/>
            <person name="Kvist S."/>
            <person name="Moncalvo J.-M."/>
        </authorList>
    </citation>
    <scope>NUCLEOTIDE SEQUENCE [LARGE SCALE GENOMIC DNA]</scope>
    <source>
        <strain evidence="3">ID-206-W2</strain>
    </source>
</reference>
<sequence>MGRGVWAGEDVADADVHVVHERDERADIQSADNRDGIDDTCAGANGGEPAVYAAGVERERGGEVGLDAAETRVCCGEFGGGYVWPVPDVDHGAPANSDLGLGRICSSLYVQRIFAYLI</sequence>
<reference evidence="2" key="2">
    <citation type="submission" date="2017-01" db="EMBL/GenBank/DDBJ databases">
        <authorList>
            <person name="Mah S.A."/>
            <person name="Swanson W.J."/>
            <person name="Moy G.W."/>
            <person name="Vacquier V.D."/>
        </authorList>
    </citation>
    <scope>NUCLEOTIDE SEQUENCE [LARGE SCALE GENOMIC DNA]</scope>
    <source>
        <strain evidence="2">ID-206-W2</strain>
    </source>
</reference>
<evidence type="ECO:0000313" key="1">
    <source>
        <dbReference type="EMBL" id="OMJ21441.1"/>
    </source>
</evidence>
<dbReference type="Proteomes" id="UP000187429">
    <property type="component" value="Unassembled WGS sequence"/>
</dbReference>
<accession>A0A1R1YJD9</accession>
<protein>
    <submittedName>
        <fullName evidence="2">Uncharacterized protein</fullName>
    </submittedName>
</protein>
<evidence type="ECO:0000313" key="2">
    <source>
        <dbReference type="EMBL" id="OMJ27012.1"/>
    </source>
</evidence>
<proteinExistence type="predicted"/>
<name>A0A1R1YJD9_9FUNG</name>
<evidence type="ECO:0000313" key="3">
    <source>
        <dbReference type="Proteomes" id="UP000187429"/>
    </source>
</evidence>
<gene>
    <name evidence="2" type="ORF">AYI69_g3563</name>
    <name evidence="1" type="ORF">AYI69_g5802</name>
</gene>
<dbReference type="EMBL" id="LSSM01002515">
    <property type="protein sequence ID" value="OMJ21441.1"/>
    <property type="molecule type" value="Genomic_DNA"/>
</dbReference>
<dbReference type="EMBL" id="LSSM01001225">
    <property type="protein sequence ID" value="OMJ27012.1"/>
    <property type="molecule type" value="Genomic_DNA"/>
</dbReference>
<keyword evidence="3" id="KW-1185">Reference proteome</keyword>
<organism evidence="2 3">
    <name type="scientific">Smittium culicis</name>
    <dbReference type="NCBI Taxonomy" id="133412"/>
    <lineage>
        <taxon>Eukaryota</taxon>
        <taxon>Fungi</taxon>
        <taxon>Fungi incertae sedis</taxon>
        <taxon>Zoopagomycota</taxon>
        <taxon>Kickxellomycotina</taxon>
        <taxon>Harpellomycetes</taxon>
        <taxon>Harpellales</taxon>
        <taxon>Legeriomycetaceae</taxon>
        <taxon>Smittium</taxon>
    </lineage>
</organism>
<comment type="caution">
    <text evidence="2">The sequence shown here is derived from an EMBL/GenBank/DDBJ whole genome shotgun (WGS) entry which is preliminary data.</text>
</comment>
<dbReference type="AlphaFoldDB" id="A0A1R1YJD9"/>